<keyword evidence="2" id="KW-0964">Secreted</keyword>
<dbReference type="EnsemblMetazoa" id="AALB008267-RA">
    <property type="protein sequence ID" value="AALB008267-PA"/>
    <property type="gene ID" value="AALB008267"/>
</dbReference>
<keyword evidence="12" id="KW-1185">Reference proteome</keyword>
<sequence>MLLKRLTTIFLYCVILQVLSVAAVPFDSSATFEDNSSPTLNQENCGQRNYQGNFTADSRLFEHPWLARFGYNRNGNVTYLFQGALIHELFVVTTVFATKFNDYGPLTYIRLGEFNSSTDRDCQIIKSRDGETCAPPTQDIAVDVIIVHPMYDAYEQVNNIALVQLSKPAKITPPAVLPICINQNVEPEAALLLVASWCGRRETGLSQIPKQYIMVHKAPRQCRELLKGYSLTQDDNMFCVVLDSRYKSPTNSNLEPNLRGSTGAPVVTTQFDNRIFLVGLLSYGPRYPAKFEEPYIITSVAPYYDWMLSTIESVIARIREEV</sequence>
<reference evidence="11" key="2">
    <citation type="submission" date="2022-08" db="UniProtKB">
        <authorList>
            <consortium name="EnsemblMetazoa"/>
        </authorList>
    </citation>
    <scope>IDENTIFICATION</scope>
    <source>
        <strain evidence="11">STECLA/ALBI9_A</strain>
    </source>
</reference>
<dbReference type="InterPro" id="IPR043504">
    <property type="entry name" value="Peptidase_S1_PA_chymotrypsin"/>
</dbReference>
<dbReference type="SUPFAM" id="SSF50494">
    <property type="entry name" value="Trypsin-like serine proteases"/>
    <property type="match status" value="1"/>
</dbReference>
<organism evidence="11 12">
    <name type="scientific">Anopheles albimanus</name>
    <name type="common">New world malaria mosquito</name>
    <dbReference type="NCBI Taxonomy" id="7167"/>
    <lineage>
        <taxon>Eukaryota</taxon>
        <taxon>Metazoa</taxon>
        <taxon>Ecdysozoa</taxon>
        <taxon>Arthropoda</taxon>
        <taxon>Hexapoda</taxon>
        <taxon>Insecta</taxon>
        <taxon>Pterygota</taxon>
        <taxon>Neoptera</taxon>
        <taxon>Endopterygota</taxon>
        <taxon>Diptera</taxon>
        <taxon>Nematocera</taxon>
        <taxon>Culicoidea</taxon>
        <taxon>Culicidae</taxon>
        <taxon>Anophelinae</taxon>
        <taxon>Anopheles</taxon>
    </lineage>
</organism>
<keyword evidence="5" id="KW-0391">Immunity</keyword>
<evidence type="ECO:0000256" key="8">
    <source>
        <dbReference type="ARBA" id="ARBA00024195"/>
    </source>
</evidence>
<dbReference type="InterPro" id="IPR051333">
    <property type="entry name" value="CLIP_Serine_Protease"/>
</dbReference>
<protein>
    <recommendedName>
        <fullName evidence="10">Peptidase S1 domain-containing protein</fullName>
    </recommendedName>
</protein>
<dbReference type="PROSITE" id="PS50240">
    <property type="entry name" value="TRYPSIN_DOM"/>
    <property type="match status" value="1"/>
</dbReference>
<evidence type="ECO:0000256" key="7">
    <source>
        <dbReference type="ARBA" id="ARBA00023180"/>
    </source>
</evidence>
<evidence type="ECO:0000259" key="10">
    <source>
        <dbReference type="PROSITE" id="PS50240"/>
    </source>
</evidence>
<evidence type="ECO:0000256" key="4">
    <source>
        <dbReference type="ARBA" id="ARBA00022729"/>
    </source>
</evidence>
<dbReference type="AlphaFoldDB" id="A0A8W7JVY1"/>
<dbReference type="PANTHER" id="PTHR24260:SF147">
    <property type="entry name" value="EG:BACR7A4.3 PROTEIN-RELATED"/>
    <property type="match status" value="1"/>
</dbReference>
<evidence type="ECO:0000313" key="11">
    <source>
        <dbReference type="EnsemblMetazoa" id="AALB008267-PA"/>
    </source>
</evidence>
<dbReference type="Proteomes" id="UP000069272">
    <property type="component" value="Chromosome 2R"/>
</dbReference>
<evidence type="ECO:0000256" key="9">
    <source>
        <dbReference type="SAM" id="SignalP"/>
    </source>
</evidence>
<evidence type="ECO:0000313" key="12">
    <source>
        <dbReference type="Proteomes" id="UP000069272"/>
    </source>
</evidence>
<evidence type="ECO:0000256" key="6">
    <source>
        <dbReference type="ARBA" id="ARBA00023157"/>
    </source>
</evidence>
<accession>A0A8W7JVY1</accession>
<dbReference type="FunFam" id="2.40.10.10:FF:000028">
    <property type="entry name" value="Serine protease easter"/>
    <property type="match status" value="1"/>
</dbReference>
<dbReference type="PANTHER" id="PTHR24260">
    <property type="match status" value="1"/>
</dbReference>
<keyword evidence="7" id="KW-0325">Glycoprotein</keyword>
<evidence type="ECO:0000256" key="2">
    <source>
        <dbReference type="ARBA" id="ARBA00022525"/>
    </source>
</evidence>
<dbReference type="InterPro" id="IPR009003">
    <property type="entry name" value="Peptidase_S1_PA"/>
</dbReference>
<evidence type="ECO:0000256" key="3">
    <source>
        <dbReference type="ARBA" id="ARBA00022588"/>
    </source>
</evidence>
<dbReference type="GO" id="GO:0004252">
    <property type="term" value="F:serine-type endopeptidase activity"/>
    <property type="evidence" value="ECO:0007669"/>
    <property type="project" value="InterPro"/>
</dbReference>
<dbReference type="Gene3D" id="2.40.10.10">
    <property type="entry name" value="Trypsin-like serine proteases"/>
    <property type="match status" value="2"/>
</dbReference>
<reference evidence="11 12" key="1">
    <citation type="journal article" date="2017" name="G3 (Bethesda)">
        <title>The Physical Genome Mapping of Anopheles albimanus Corrected Scaffold Misassemblies and Identified Interarm Rearrangements in Genus Anopheles.</title>
        <authorList>
            <person name="Artemov G.N."/>
            <person name="Peery A.N."/>
            <person name="Jiang X."/>
            <person name="Tu Z."/>
            <person name="Stegniy V.N."/>
            <person name="Sharakhova M.V."/>
            <person name="Sharakhov I.V."/>
        </authorList>
    </citation>
    <scope>NUCLEOTIDE SEQUENCE [LARGE SCALE GENOMIC DNA]</scope>
    <source>
        <strain evidence="11 12">ALBI9_A</strain>
    </source>
</reference>
<dbReference type="GO" id="GO:0045087">
    <property type="term" value="P:innate immune response"/>
    <property type="evidence" value="ECO:0007669"/>
    <property type="project" value="UniProtKB-KW"/>
</dbReference>
<dbReference type="SMART" id="SM00020">
    <property type="entry name" value="Tryp_SPc"/>
    <property type="match status" value="1"/>
</dbReference>
<dbReference type="GO" id="GO:0006508">
    <property type="term" value="P:proteolysis"/>
    <property type="evidence" value="ECO:0007669"/>
    <property type="project" value="InterPro"/>
</dbReference>
<proteinExistence type="inferred from homology"/>
<dbReference type="Pfam" id="PF00089">
    <property type="entry name" value="Trypsin"/>
    <property type="match status" value="1"/>
</dbReference>
<comment type="subcellular location">
    <subcellularLocation>
        <location evidence="1">Secreted</location>
    </subcellularLocation>
</comment>
<keyword evidence="6" id="KW-1015">Disulfide bond</keyword>
<feature type="domain" description="Peptidase S1" evidence="10">
    <location>
        <begin position="50"/>
        <end position="312"/>
    </location>
</feature>
<evidence type="ECO:0000256" key="5">
    <source>
        <dbReference type="ARBA" id="ARBA00022859"/>
    </source>
</evidence>
<feature type="chain" id="PRO_5036446650" description="Peptidase S1 domain-containing protein" evidence="9">
    <location>
        <begin position="24"/>
        <end position="322"/>
    </location>
</feature>
<keyword evidence="4 9" id="KW-0732">Signal</keyword>
<dbReference type="GO" id="GO:0005576">
    <property type="term" value="C:extracellular region"/>
    <property type="evidence" value="ECO:0007669"/>
    <property type="project" value="UniProtKB-SubCell"/>
</dbReference>
<dbReference type="InterPro" id="IPR001254">
    <property type="entry name" value="Trypsin_dom"/>
</dbReference>
<comment type="similarity">
    <text evidence="8">Belongs to the peptidase S1 family. CLIP subfamily.</text>
</comment>
<name>A0A8W7JVY1_ANOAL</name>
<feature type="signal peptide" evidence="9">
    <location>
        <begin position="1"/>
        <end position="23"/>
    </location>
</feature>
<evidence type="ECO:0000256" key="1">
    <source>
        <dbReference type="ARBA" id="ARBA00004613"/>
    </source>
</evidence>
<keyword evidence="3" id="KW-0399">Innate immunity</keyword>